<dbReference type="CDD" id="cd00054">
    <property type="entry name" value="EGF_CA"/>
    <property type="match status" value="1"/>
</dbReference>
<comment type="caution">
    <text evidence="18">Lacks conserved residue(s) required for the propagation of feature annotation.</text>
</comment>
<feature type="domain" description="Bulb-type lectin" evidence="22">
    <location>
        <begin position="62"/>
        <end position="185"/>
    </location>
</feature>
<keyword evidence="13" id="KW-1015">Disulfide bond</keyword>
<comment type="catalytic activity">
    <reaction evidence="16 17">
        <text>L-seryl-[protein] + ATP = O-phospho-L-seryl-[protein] + ADP + H(+)</text>
        <dbReference type="Rhea" id="RHEA:17989"/>
        <dbReference type="Rhea" id="RHEA-COMP:9863"/>
        <dbReference type="Rhea" id="RHEA-COMP:11604"/>
        <dbReference type="ChEBI" id="CHEBI:15378"/>
        <dbReference type="ChEBI" id="CHEBI:29999"/>
        <dbReference type="ChEBI" id="CHEBI:30616"/>
        <dbReference type="ChEBI" id="CHEBI:83421"/>
        <dbReference type="ChEBI" id="CHEBI:456216"/>
        <dbReference type="EC" id="2.7.11.1"/>
    </reaction>
</comment>
<dbReference type="FunFam" id="3.30.200.20:FF:000195">
    <property type="entry name" value="G-type lectin S-receptor-like serine/threonine-protein kinase"/>
    <property type="match status" value="1"/>
</dbReference>
<keyword evidence="4 18" id="KW-0245">EGF-like domain</keyword>
<evidence type="ECO:0000256" key="19">
    <source>
        <dbReference type="SAM" id="Phobius"/>
    </source>
</evidence>
<protein>
    <recommendedName>
        <fullName evidence="17">Receptor-like serine/threonine-protein kinase</fullName>
        <ecNumber evidence="17">2.7.11.1</ecNumber>
    </recommendedName>
</protein>
<evidence type="ECO:0000256" key="2">
    <source>
        <dbReference type="ARBA" id="ARBA00022475"/>
    </source>
</evidence>
<reference evidence="24 25" key="1">
    <citation type="submission" date="2020-08" db="EMBL/GenBank/DDBJ databases">
        <title>Plant Genome Project.</title>
        <authorList>
            <person name="Zhang R.-G."/>
        </authorList>
    </citation>
    <scope>NUCLEOTIDE SEQUENCE [LARGE SCALE GENOMIC DNA]</scope>
    <source>
        <tissue evidence="24">Rhizome</tissue>
    </source>
</reference>
<dbReference type="InterPro" id="IPR000742">
    <property type="entry name" value="EGF"/>
</dbReference>
<dbReference type="SMART" id="SM00108">
    <property type="entry name" value="B_lectin"/>
    <property type="match status" value="1"/>
</dbReference>
<dbReference type="InterPro" id="IPR021820">
    <property type="entry name" value="S-locus_recpt_kinase_C"/>
</dbReference>
<dbReference type="Pfam" id="PF07714">
    <property type="entry name" value="PK_Tyr_Ser-Thr"/>
    <property type="match status" value="1"/>
</dbReference>
<evidence type="ECO:0000256" key="14">
    <source>
        <dbReference type="ARBA" id="ARBA00023180"/>
    </source>
</evidence>
<keyword evidence="6 19" id="KW-0812">Transmembrane</keyword>
<dbReference type="PROSITE" id="PS50026">
    <property type="entry name" value="EGF_3"/>
    <property type="match status" value="1"/>
</dbReference>
<comment type="caution">
    <text evidence="24">The sequence shown here is derived from an EMBL/GenBank/DDBJ whole genome shotgun (WGS) entry which is preliminary data.</text>
</comment>
<feature type="transmembrane region" description="Helical" evidence="19">
    <location>
        <begin position="481"/>
        <end position="503"/>
    </location>
</feature>
<proteinExistence type="inferred from homology"/>
<evidence type="ECO:0000259" key="21">
    <source>
        <dbReference type="PROSITE" id="PS50026"/>
    </source>
</evidence>
<keyword evidence="2" id="KW-1003">Cell membrane</keyword>
<evidence type="ECO:0000256" key="7">
    <source>
        <dbReference type="ARBA" id="ARBA00022729"/>
    </source>
</evidence>
<evidence type="ECO:0000256" key="3">
    <source>
        <dbReference type="ARBA" id="ARBA00022527"/>
    </source>
</evidence>
<dbReference type="GO" id="GO:0004674">
    <property type="term" value="F:protein serine/threonine kinase activity"/>
    <property type="evidence" value="ECO:0007669"/>
    <property type="project" value="UniProtKB-KW"/>
</dbReference>
<sequence>MSRFIDASATIATIDASAQLPGIRVERMFSSSLCTGTSFLCRLLLIAIATFVSITNTSGIGVDTITPAHPLFDNGTTVVSAGQTFVLGFFGSGRRYVGIWYYKVSVQTVVWVANRGRPITRGRGILSLAADGTLTIVTDANSTVLWSSSSPSASGSLSNPVAQLLDDGNFVIRESGSSSSYRLWQSFDFPTDTLLPGMKLGWNLTSGLNRNLTAWTSETDPAPSGYAMGVDLDGYPEIFLWSGTTKKWRTGPWNGLRFSGIPEMKSYDRLSFDFVVHRDEVFYSFYIHDPAYISRLIVNQSGITQRLVWIEQDKQWNPFWFAPKDQCDNVSPCGPNGICNPNESPICDCLPGFHPRNPSNWDFRDGRDGCLRNTGLDCRNGTDGFTTVVGAKLPDTSRAAVDMSLSLDSCKIMCLQNCSCTAYAAANISGVGSGIGCITWTSDLTDLRVYISGGQDLYVRLAASDLDLARAESKGSRKNTYIVIAIVVLAVTIILLSCAAFVWRKKRISTSITGNNSFSEQYLNEENEGQDLELPLFDLGTITDATGNFSIANKLGEGGFGPVYKGQLGEEQEIAVKRLSKSSVQGVDEFKNEVVLIAKLQHRNLVRLLGCCIQGEEKMLIYEYMPNKSLDANLFDKARGALLDWRTRYNIIVGIARGLLYLHQDSRFRIIHRDLKASNVLLDKDMNPKISDFGMARIFGGDETEANTRKVVGTYGYMAPEYAMDGVFSVKSDVFSFGILVIEIISGKKNRGIYNSSRQLNLLGHAWSLYKEGKILDLVDESLDYSFPITEVMRCLKIGLLCVQNRPEDRPTMSSVVLMLGSEDAVLPQPREPGFVTIRGPLESDSSTSKPESISTNHLSITIFEGR</sequence>
<evidence type="ECO:0000256" key="10">
    <source>
        <dbReference type="ARBA" id="ARBA00022840"/>
    </source>
</evidence>
<evidence type="ECO:0000256" key="11">
    <source>
        <dbReference type="ARBA" id="ARBA00022989"/>
    </source>
</evidence>
<evidence type="ECO:0000259" key="23">
    <source>
        <dbReference type="PROSITE" id="PS50948"/>
    </source>
</evidence>
<evidence type="ECO:0000256" key="12">
    <source>
        <dbReference type="ARBA" id="ARBA00023136"/>
    </source>
</evidence>
<dbReference type="InterPro" id="IPR001245">
    <property type="entry name" value="Ser-Thr/Tyr_kinase_cat_dom"/>
</dbReference>
<dbReference type="InterPro" id="IPR008271">
    <property type="entry name" value="Ser/Thr_kinase_AS"/>
</dbReference>
<dbReference type="InterPro" id="IPR003609">
    <property type="entry name" value="Pan_app"/>
</dbReference>
<dbReference type="InterPro" id="IPR001480">
    <property type="entry name" value="Bulb-type_lectin_dom"/>
</dbReference>
<evidence type="ECO:0000256" key="15">
    <source>
        <dbReference type="ARBA" id="ARBA00047899"/>
    </source>
</evidence>
<feature type="domain" description="EGF-like" evidence="21">
    <location>
        <begin position="323"/>
        <end position="359"/>
    </location>
</feature>
<dbReference type="EC" id="2.7.11.1" evidence="17"/>
<dbReference type="CDD" id="cd14066">
    <property type="entry name" value="STKc_IRAK"/>
    <property type="match status" value="1"/>
</dbReference>
<dbReference type="CDD" id="cd00028">
    <property type="entry name" value="B_lectin"/>
    <property type="match status" value="1"/>
</dbReference>
<comment type="similarity">
    <text evidence="17">Belongs to the protein kinase superfamily. Ser/Thr protein kinase family.</text>
</comment>
<gene>
    <name evidence="24" type="ORF">ZIOFF_057177</name>
</gene>
<dbReference type="SMART" id="SM00220">
    <property type="entry name" value="S_TKc"/>
    <property type="match status" value="1"/>
</dbReference>
<dbReference type="GO" id="GO:0005524">
    <property type="term" value="F:ATP binding"/>
    <property type="evidence" value="ECO:0007669"/>
    <property type="project" value="UniProtKB-KW"/>
</dbReference>
<keyword evidence="8 17" id="KW-0547">Nucleotide-binding</keyword>
<keyword evidence="14" id="KW-0325">Glycoprotein</keyword>
<organism evidence="24 25">
    <name type="scientific">Zingiber officinale</name>
    <name type="common">Ginger</name>
    <name type="synonym">Amomum zingiber</name>
    <dbReference type="NCBI Taxonomy" id="94328"/>
    <lineage>
        <taxon>Eukaryota</taxon>
        <taxon>Viridiplantae</taxon>
        <taxon>Streptophyta</taxon>
        <taxon>Embryophyta</taxon>
        <taxon>Tracheophyta</taxon>
        <taxon>Spermatophyta</taxon>
        <taxon>Magnoliopsida</taxon>
        <taxon>Liliopsida</taxon>
        <taxon>Zingiberales</taxon>
        <taxon>Zingiberaceae</taxon>
        <taxon>Zingiber</taxon>
    </lineage>
</organism>
<evidence type="ECO:0000256" key="17">
    <source>
        <dbReference type="PIRNR" id="PIRNR000641"/>
    </source>
</evidence>
<evidence type="ECO:0000256" key="13">
    <source>
        <dbReference type="ARBA" id="ARBA00023157"/>
    </source>
</evidence>
<evidence type="ECO:0000256" key="8">
    <source>
        <dbReference type="ARBA" id="ARBA00022741"/>
    </source>
</evidence>
<comment type="catalytic activity">
    <reaction evidence="15 17">
        <text>L-threonyl-[protein] + ATP = O-phospho-L-threonyl-[protein] + ADP + H(+)</text>
        <dbReference type="Rhea" id="RHEA:46608"/>
        <dbReference type="Rhea" id="RHEA-COMP:11060"/>
        <dbReference type="Rhea" id="RHEA-COMP:11605"/>
        <dbReference type="ChEBI" id="CHEBI:15378"/>
        <dbReference type="ChEBI" id="CHEBI:30013"/>
        <dbReference type="ChEBI" id="CHEBI:30616"/>
        <dbReference type="ChEBI" id="CHEBI:61977"/>
        <dbReference type="ChEBI" id="CHEBI:456216"/>
        <dbReference type="EC" id="2.7.11.1"/>
    </reaction>
</comment>
<dbReference type="Proteomes" id="UP000734854">
    <property type="component" value="Unassembled WGS sequence"/>
</dbReference>
<keyword evidence="3 17" id="KW-0723">Serine/threonine-protein kinase</keyword>
<evidence type="ECO:0000256" key="18">
    <source>
        <dbReference type="PROSITE-ProRule" id="PRU00076"/>
    </source>
</evidence>
<dbReference type="OrthoDB" id="741567at2759"/>
<feature type="domain" description="Protein kinase" evidence="20">
    <location>
        <begin position="549"/>
        <end position="827"/>
    </location>
</feature>
<dbReference type="Pfam" id="PF00954">
    <property type="entry name" value="S_locus_glycop"/>
    <property type="match status" value="1"/>
</dbReference>
<keyword evidence="12 19" id="KW-0472">Membrane</keyword>
<keyword evidence="25" id="KW-1185">Reference proteome</keyword>
<comment type="subcellular location">
    <subcellularLocation>
        <location evidence="1">Cell membrane</location>
        <topology evidence="1">Single-pass type I membrane protein</topology>
    </subcellularLocation>
</comment>
<accession>A0A8J5F2Z3</accession>
<dbReference type="PANTHER" id="PTHR27002:SF1095">
    <property type="entry name" value="G-TYPE LECTIN S-RECEPTOR-LIKE SERINE_THREONINE-PROTEIN KINASE RKS1"/>
    <property type="match status" value="1"/>
</dbReference>
<evidence type="ECO:0000256" key="9">
    <source>
        <dbReference type="ARBA" id="ARBA00022777"/>
    </source>
</evidence>
<dbReference type="Pfam" id="PF08276">
    <property type="entry name" value="PAN_2"/>
    <property type="match status" value="1"/>
</dbReference>
<dbReference type="PROSITE" id="PS50011">
    <property type="entry name" value="PROTEIN_KINASE_DOM"/>
    <property type="match status" value="1"/>
</dbReference>
<dbReference type="PROSITE" id="PS00108">
    <property type="entry name" value="PROTEIN_KINASE_ST"/>
    <property type="match status" value="1"/>
</dbReference>
<keyword evidence="7" id="KW-0732">Signal</keyword>
<dbReference type="PANTHER" id="PTHR27002">
    <property type="entry name" value="RECEPTOR-LIKE SERINE/THREONINE-PROTEIN KINASE SD1-8"/>
    <property type="match status" value="1"/>
</dbReference>
<keyword evidence="9 17" id="KW-0418">Kinase</keyword>
<dbReference type="FunFam" id="1.10.510.10:FF:000060">
    <property type="entry name" value="G-type lectin S-receptor-like serine/threonine-protein kinase"/>
    <property type="match status" value="1"/>
</dbReference>
<dbReference type="CDD" id="cd01098">
    <property type="entry name" value="PAN_AP_plant"/>
    <property type="match status" value="1"/>
</dbReference>
<evidence type="ECO:0000313" key="24">
    <source>
        <dbReference type="EMBL" id="KAG6480593.1"/>
    </source>
</evidence>
<evidence type="ECO:0000256" key="6">
    <source>
        <dbReference type="ARBA" id="ARBA00022692"/>
    </source>
</evidence>
<name>A0A8J5F2Z3_ZINOF</name>
<dbReference type="SMART" id="SM00473">
    <property type="entry name" value="PAN_AP"/>
    <property type="match status" value="1"/>
</dbReference>
<evidence type="ECO:0000313" key="25">
    <source>
        <dbReference type="Proteomes" id="UP000734854"/>
    </source>
</evidence>
<feature type="domain" description="Apple" evidence="23">
    <location>
        <begin position="378"/>
        <end position="462"/>
    </location>
</feature>
<evidence type="ECO:0000256" key="4">
    <source>
        <dbReference type="ARBA" id="ARBA00022536"/>
    </source>
</evidence>
<dbReference type="PIRSF" id="PIRSF000641">
    <property type="entry name" value="SRK"/>
    <property type="match status" value="1"/>
</dbReference>
<dbReference type="InterPro" id="IPR000858">
    <property type="entry name" value="S_locus_glycoprot_dom"/>
</dbReference>
<dbReference type="InterPro" id="IPR000719">
    <property type="entry name" value="Prot_kinase_dom"/>
</dbReference>
<evidence type="ECO:0000259" key="22">
    <source>
        <dbReference type="PROSITE" id="PS50927"/>
    </source>
</evidence>
<dbReference type="EMBL" id="JACMSC010000016">
    <property type="protein sequence ID" value="KAG6480593.1"/>
    <property type="molecule type" value="Genomic_DNA"/>
</dbReference>
<dbReference type="PROSITE" id="PS50948">
    <property type="entry name" value="PAN"/>
    <property type="match status" value="1"/>
</dbReference>
<dbReference type="AlphaFoldDB" id="A0A8J5F2Z3"/>
<dbReference type="Pfam" id="PF01453">
    <property type="entry name" value="B_lectin"/>
    <property type="match status" value="1"/>
</dbReference>
<dbReference type="InterPro" id="IPR024171">
    <property type="entry name" value="SRK-like_kinase"/>
</dbReference>
<evidence type="ECO:0000259" key="20">
    <source>
        <dbReference type="PROSITE" id="PS50011"/>
    </source>
</evidence>
<dbReference type="Pfam" id="PF11883">
    <property type="entry name" value="DUF3403"/>
    <property type="match status" value="1"/>
</dbReference>
<dbReference type="GO" id="GO:0005886">
    <property type="term" value="C:plasma membrane"/>
    <property type="evidence" value="ECO:0007669"/>
    <property type="project" value="UniProtKB-SubCell"/>
</dbReference>
<keyword evidence="10 17" id="KW-0067">ATP-binding</keyword>
<evidence type="ECO:0000256" key="16">
    <source>
        <dbReference type="ARBA" id="ARBA00048679"/>
    </source>
</evidence>
<keyword evidence="11 19" id="KW-1133">Transmembrane helix</keyword>
<dbReference type="PROSITE" id="PS50927">
    <property type="entry name" value="BULB_LECTIN"/>
    <property type="match status" value="1"/>
</dbReference>
<keyword evidence="5 17" id="KW-0808">Transferase</keyword>
<evidence type="ECO:0000256" key="5">
    <source>
        <dbReference type="ARBA" id="ARBA00022679"/>
    </source>
</evidence>
<dbReference type="GO" id="GO:0048544">
    <property type="term" value="P:recognition of pollen"/>
    <property type="evidence" value="ECO:0007669"/>
    <property type="project" value="InterPro"/>
</dbReference>
<evidence type="ECO:0000256" key="1">
    <source>
        <dbReference type="ARBA" id="ARBA00004251"/>
    </source>
</evidence>